<dbReference type="Gene3D" id="3.30.500.10">
    <property type="entry name" value="MHC class I-like antigen recognition-like"/>
    <property type="match status" value="1"/>
</dbReference>
<dbReference type="PROSITE" id="PS50835">
    <property type="entry name" value="IG_LIKE"/>
    <property type="match status" value="1"/>
</dbReference>
<keyword evidence="3" id="KW-0732">Signal</keyword>
<evidence type="ECO:0000313" key="6">
    <source>
        <dbReference type="Proteomes" id="UP001482620"/>
    </source>
</evidence>
<keyword evidence="6" id="KW-1185">Reference proteome</keyword>
<dbReference type="SMART" id="SM00407">
    <property type="entry name" value="IGc1"/>
    <property type="match status" value="1"/>
</dbReference>
<dbReference type="PANTHER" id="PTHR16675">
    <property type="entry name" value="MHC CLASS I-RELATED"/>
    <property type="match status" value="1"/>
</dbReference>
<dbReference type="Gene3D" id="2.60.40.10">
    <property type="entry name" value="Immunoglobulins"/>
    <property type="match status" value="1"/>
</dbReference>
<evidence type="ECO:0000256" key="2">
    <source>
        <dbReference type="SAM" id="Phobius"/>
    </source>
</evidence>
<organism evidence="5 6">
    <name type="scientific">Ilyodon furcidens</name>
    <name type="common">goldbreast splitfin</name>
    <dbReference type="NCBI Taxonomy" id="33524"/>
    <lineage>
        <taxon>Eukaryota</taxon>
        <taxon>Metazoa</taxon>
        <taxon>Chordata</taxon>
        <taxon>Craniata</taxon>
        <taxon>Vertebrata</taxon>
        <taxon>Euteleostomi</taxon>
        <taxon>Actinopterygii</taxon>
        <taxon>Neopterygii</taxon>
        <taxon>Teleostei</taxon>
        <taxon>Neoteleostei</taxon>
        <taxon>Acanthomorphata</taxon>
        <taxon>Ovalentaria</taxon>
        <taxon>Atherinomorphae</taxon>
        <taxon>Cyprinodontiformes</taxon>
        <taxon>Goodeidae</taxon>
        <taxon>Ilyodon</taxon>
    </lineage>
</organism>
<reference evidence="5 6" key="1">
    <citation type="submission" date="2021-06" db="EMBL/GenBank/DDBJ databases">
        <authorList>
            <person name="Palmer J.M."/>
        </authorList>
    </citation>
    <scope>NUCLEOTIDE SEQUENCE [LARGE SCALE GENOMIC DNA]</scope>
    <source>
        <strain evidence="6">if_2019</strain>
        <tissue evidence="5">Muscle</tissue>
    </source>
</reference>
<dbReference type="SUPFAM" id="SSF54452">
    <property type="entry name" value="MHC antigen-recognition domain"/>
    <property type="match status" value="1"/>
</dbReference>
<dbReference type="Pfam" id="PF00129">
    <property type="entry name" value="MHC_I"/>
    <property type="match status" value="1"/>
</dbReference>
<evidence type="ECO:0000259" key="4">
    <source>
        <dbReference type="PROSITE" id="PS50835"/>
    </source>
</evidence>
<keyword evidence="2" id="KW-0472">Membrane</keyword>
<evidence type="ECO:0000256" key="3">
    <source>
        <dbReference type="SAM" id="SignalP"/>
    </source>
</evidence>
<name>A0ABV0TNY7_9TELE</name>
<dbReference type="PANTHER" id="PTHR16675:SF237">
    <property type="entry name" value="MHC CLASS I ANTIGEN TRANSCRIPT VARIANT 1-RELATED"/>
    <property type="match status" value="1"/>
</dbReference>
<feature type="domain" description="Ig-like" evidence="4">
    <location>
        <begin position="200"/>
        <end position="274"/>
    </location>
</feature>
<dbReference type="InterPro" id="IPR050208">
    <property type="entry name" value="MHC_class-I_related"/>
</dbReference>
<dbReference type="InterPro" id="IPR011161">
    <property type="entry name" value="MHC_I-like_Ag-recog"/>
</dbReference>
<feature type="transmembrane region" description="Helical" evidence="2">
    <location>
        <begin position="305"/>
        <end position="330"/>
    </location>
</feature>
<keyword evidence="1" id="KW-0325">Glycoprotein</keyword>
<dbReference type="Proteomes" id="UP001482620">
    <property type="component" value="Unassembled WGS sequence"/>
</dbReference>
<feature type="signal peptide" evidence="3">
    <location>
        <begin position="1"/>
        <end position="16"/>
    </location>
</feature>
<dbReference type="Pfam" id="PF07654">
    <property type="entry name" value="C1-set"/>
    <property type="match status" value="1"/>
</dbReference>
<dbReference type="InterPro" id="IPR036179">
    <property type="entry name" value="Ig-like_dom_sf"/>
</dbReference>
<dbReference type="InterPro" id="IPR011162">
    <property type="entry name" value="MHC_I/II-like_Ag-recog"/>
</dbReference>
<gene>
    <name evidence="5" type="ORF">ILYODFUR_027928</name>
</gene>
<evidence type="ECO:0000256" key="1">
    <source>
        <dbReference type="ARBA" id="ARBA00023180"/>
    </source>
</evidence>
<protein>
    <recommendedName>
        <fullName evidence="4">Ig-like domain-containing protein</fullName>
    </recommendedName>
</protein>
<accession>A0ABV0TNY7</accession>
<dbReference type="EMBL" id="JAHRIQ010038496">
    <property type="protein sequence ID" value="MEQ2234050.1"/>
    <property type="molecule type" value="Genomic_DNA"/>
</dbReference>
<dbReference type="SUPFAM" id="SSF48726">
    <property type="entry name" value="Immunoglobulin"/>
    <property type="match status" value="1"/>
</dbReference>
<evidence type="ECO:0000313" key="5">
    <source>
        <dbReference type="EMBL" id="MEQ2234050.1"/>
    </source>
</evidence>
<dbReference type="InterPro" id="IPR037055">
    <property type="entry name" value="MHC_I-like_Ag-recog_sf"/>
</dbReference>
<keyword evidence="2" id="KW-1133">Transmembrane helix</keyword>
<feature type="chain" id="PRO_5047497192" description="Ig-like domain-containing protein" evidence="3">
    <location>
        <begin position="17"/>
        <end position="347"/>
    </location>
</feature>
<proteinExistence type="predicted"/>
<dbReference type="InterPro" id="IPR003597">
    <property type="entry name" value="Ig_C1-set"/>
</dbReference>
<dbReference type="InterPro" id="IPR013783">
    <property type="entry name" value="Ig-like_fold"/>
</dbReference>
<comment type="caution">
    <text evidence="5">The sequence shown here is derived from an EMBL/GenBank/DDBJ whole genome shotgun (WGS) entry which is preliminary data.</text>
</comment>
<sequence length="347" mass="39366">MKRLVILLMFCSATSAVVHTLKVYLTGSSGLTDYPAFEGIGEVDGIHGVYCQEKIFETKQDWMQKLLKAYPQHLEFLKNGCHISSPAFFRFIVDFIMTNLNQSEGVHIFQGIGGCGLNNETAKLTGFLKYGYDGEDFLEFDLTQPKWIALRKEALFLQQLWNEETQSLLYNTDLITNQCNQWLTGSLIAGQSTLLRTDNPSMSLLQKTPSSPVRCHATGFYPESFLMFWRKDGEEIHEGVDHGHVLTNQDVTFQYYVDLDISSIPPQDWMRYDCVFQFTGAEDRIMVKLDKTLIKTNRDESSQTIIIVIAVVVVLSAIIIIIIAVGFAAYKKRNERPLTPSSENLCL</sequence>
<keyword evidence="2" id="KW-0812">Transmembrane</keyword>
<dbReference type="InterPro" id="IPR007110">
    <property type="entry name" value="Ig-like_dom"/>
</dbReference>